<name>A0A5J4XB70_9EUKA</name>
<evidence type="ECO:0000313" key="1">
    <source>
        <dbReference type="EMBL" id="KAA6403729.1"/>
    </source>
</evidence>
<sequence>MNTRKYNSDVSFASMNSSQVNVQGNGAYVFRIHDKVYRTTGHLTFTRQEYEKFSHYYIYDPDEGAQKRIDDSNQYKNNKNEPIQEGSSLILKVQQRKVDNKEVDQLLEIRLIFDVNSSKDPRRYNPPSSDEIAAIYISSDGQVPPRQELTIYARDGNLQILQVTKP</sequence>
<dbReference type="PANTHER" id="PTHR45786">
    <property type="entry name" value="DNA BINDING PROTEIN-LIKE"/>
    <property type="match status" value="1"/>
</dbReference>
<protein>
    <submittedName>
        <fullName evidence="1">Uncharacterized protein</fullName>
    </submittedName>
</protein>
<dbReference type="EMBL" id="SNRW01000068">
    <property type="protein sequence ID" value="KAA6403729.1"/>
    <property type="molecule type" value="Genomic_DNA"/>
</dbReference>
<accession>A0A5J4XB70</accession>
<organism evidence="1 2">
    <name type="scientific">Streblomastix strix</name>
    <dbReference type="NCBI Taxonomy" id="222440"/>
    <lineage>
        <taxon>Eukaryota</taxon>
        <taxon>Metamonada</taxon>
        <taxon>Preaxostyla</taxon>
        <taxon>Oxymonadida</taxon>
        <taxon>Streblomastigidae</taxon>
        <taxon>Streblomastix</taxon>
    </lineage>
</organism>
<dbReference type="PANTHER" id="PTHR45786:SF74">
    <property type="entry name" value="ATP-DEPENDENT DNA HELICASE"/>
    <property type="match status" value="1"/>
</dbReference>
<comment type="caution">
    <text evidence="1">The sequence shown here is derived from an EMBL/GenBank/DDBJ whole genome shotgun (WGS) entry which is preliminary data.</text>
</comment>
<dbReference type="OrthoDB" id="6620359at2759"/>
<dbReference type="AlphaFoldDB" id="A0A5J4XB70"/>
<reference evidence="1 2" key="1">
    <citation type="submission" date="2019-03" db="EMBL/GenBank/DDBJ databases">
        <title>Single cell metagenomics reveals metabolic interactions within the superorganism composed of flagellate Streblomastix strix and complex community of Bacteroidetes bacteria on its surface.</title>
        <authorList>
            <person name="Treitli S.C."/>
            <person name="Kolisko M."/>
            <person name="Husnik F."/>
            <person name="Keeling P."/>
            <person name="Hampl V."/>
        </authorList>
    </citation>
    <scope>NUCLEOTIDE SEQUENCE [LARGE SCALE GENOMIC DNA]</scope>
    <source>
        <strain evidence="1">ST1C</strain>
    </source>
</reference>
<dbReference type="Proteomes" id="UP000324800">
    <property type="component" value="Unassembled WGS sequence"/>
</dbReference>
<evidence type="ECO:0000313" key="2">
    <source>
        <dbReference type="Proteomes" id="UP000324800"/>
    </source>
</evidence>
<gene>
    <name evidence="1" type="ORF">EZS28_000748</name>
</gene>
<proteinExistence type="predicted"/>